<sequence length="413" mass="46195">MKVTKQKKTSVIKDGRIMEQGVRGPHVHKLTKAGAENAVRRAGVDSQFMDVGSMNSPSISLHTKGGALEQKRIETSAPEQKKTSVIKDGRIMEQGVREPHVHKLTKAGADNAARRAGVDSQFMNVGSMNFRFISLHTKGGALEQKRIETSVPELTKLKKHKKTSVIKDGRIMEQGVREPHVHKLTKTGAENAVRRAGVDSQFMDVGFMNSRAISLPTKGGALEQKRIETSVPVFKVYGDGNCAARAIYQWQKDPHRKMRYVKSTGLPWTKEEKNCQLELQQTGFDEAGLQIRGAVENGEDWEAYVERMGKDGEYFDAPMLMKLAEFYEHPVVVFCANWNTGTVCTQTYGAETHGDEPAIPLWYNGVNHYDLVDETWAKDQGLPLQWRNKRGSLEGKNQVIMHVAAHVEVKKTD</sequence>
<organism evidence="2 3">
    <name type="scientific">Prorocentrum cordatum</name>
    <dbReference type="NCBI Taxonomy" id="2364126"/>
    <lineage>
        <taxon>Eukaryota</taxon>
        <taxon>Sar</taxon>
        <taxon>Alveolata</taxon>
        <taxon>Dinophyceae</taxon>
        <taxon>Prorocentrales</taxon>
        <taxon>Prorocentraceae</taxon>
        <taxon>Prorocentrum</taxon>
    </lineage>
</organism>
<feature type="domain" description="OTU" evidence="1">
    <location>
        <begin position="231"/>
        <end position="375"/>
    </location>
</feature>
<dbReference type="PROSITE" id="PS50802">
    <property type="entry name" value="OTU"/>
    <property type="match status" value="1"/>
</dbReference>
<accession>A0ABN9XBD8</accession>
<dbReference type="Proteomes" id="UP001189429">
    <property type="component" value="Unassembled WGS sequence"/>
</dbReference>
<dbReference type="Gene3D" id="3.90.70.80">
    <property type="match status" value="1"/>
</dbReference>
<evidence type="ECO:0000313" key="3">
    <source>
        <dbReference type="Proteomes" id="UP001189429"/>
    </source>
</evidence>
<evidence type="ECO:0000259" key="1">
    <source>
        <dbReference type="PROSITE" id="PS50802"/>
    </source>
</evidence>
<comment type="caution">
    <text evidence="2">The sequence shown here is derived from an EMBL/GenBank/DDBJ whole genome shotgun (WGS) entry which is preliminary data.</text>
</comment>
<gene>
    <name evidence="2" type="ORF">PCOR1329_LOCUS75198</name>
</gene>
<keyword evidence="3" id="KW-1185">Reference proteome</keyword>
<dbReference type="CDD" id="cd22744">
    <property type="entry name" value="OTU"/>
    <property type="match status" value="1"/>
</dbReference>
<name>A0ABN9XBD8_9DINO</name>
<dbReference type="InterPro" id="IPR003323">
    <property type="entry name" value="OTU_dom"/>
</dbReference>
<evidence type="ECO:0000313" key="2">
    <source>
        <dbReference type="EMBL" id="CAK0896854.1"/>
    </source>
</evidence>
<proteinExistence type="predicted"/>
<reference evidence="2" key="1">
    <citation type="submission" date="2023-10" db="EMBL/GenBank/DDBJ databases">
        <authorList>
            <person name="Chen Y."/>
            <person name="Shah S."/>
            <person name="Dougan E. K."/>
            <person name="Thang M."/>
            <person name="Chan C."/>
        </authorList>
    </citation>
    <scope>NUCLEOTIDE SEQUENCE [LARGE SCALE GENOMIC DNA]</scope>
</reference>
<dbReference type="EMBL" id="CAUYUJ010020248">
    <property type="protein sequence ID" value="CAK0896854.1"/>
    <property type="molecule type" value="Genomic_DNA"/>
</dbReference>
<protein>
    <recommendedName>
        <fullName evidence="1">OTU domain-containing protein</fullName>
    </recommendedName>
</protein>